<dbReference type="GeneID" id="39580449"/>
<feature type="domain" description="PINIT" evidence="11">
    <location>
        <begin position="112"/>
        <end position="267"/>
    </location>
</feature>
<evidence type="ECO:0000259" key="10">
    <source>
        <dbReference type="PROSITE" id="PS51044"/>
    </source>
</evidence>
<organism evidence="12 13">
    <name type="scientific">Sodiomyces alkalinus (strain CBS 110278 / VKM F-3762 / F11)</name>
    <name type="common">Alkaliphilic filamentous fungus</name>
    <dbReference type="NCBI Taxonomy" id="1314773"/>
    <lineage>
        <taxon>Eukaryota</taxon>
        <taxon>Fungi</taxon>
        <taxon>Dikarya</taxon>
        <taxon>Ascomycota</taxon>
        <taxon>Pezizomycotina</taxon>
        <taxon>Sordariomycetes</taxon>
        <taxon>Hypocreomycetidae</taxon>
        <taxon>Glomerellales</taxon>
        <taxon>Plectosphaerellaceae</taxon>
        <taxon>Sodiomyces</taxon>
    </lineage>
</organism>
<reference evidence="12 13" key="1">
    <citation type="journal article" date="2018" name="Mol. Ecol.">
        <title>The obligate alkalophilic soda-lake fungus Sodiomyces alkalinus has shifted to a protein diet.</title>
        <authorList>
            <person name="Grum-Grzhimaylo A.A."/>
            <person name="Falkoski D.L."/>
            <person name="van den Heuvel J."/>
            <person name="Valero-Jimenez C.A."/>
            <person name="Min B."/>
            <person name="Choi I.G."/>
            <person name="Lipzen A."/>
            <person name="Daum C.G."/>
            <person name="Aanen D.K."/>
            <person name="Tsang A."/>
            <person name="Henrissat B."/>
            <person name="Bilanenko E.N."/>
            <person name="de Vries R.P."/>
            <person name="van Kan J.A.L."/>
            <person name="Grigoriev I.V."/>
            <person name="Debets A.J.M."/>
        </authorList>
    </citation>
    <scope>NUCLEOTIDE SEQUENCE [LARGE SCALE GENOMIC DNA]</scope>
    <source>
        <strain evidence="12 13">F11</strain>
    </source>
</reference>
<protein>
    <submittedName>
        <fullName evidence="12">MIZ zinc finger protein</fullName>
    </submittedName>
</protein>
<dbReference type="UniPathway" id="UPA00886"/>
<dbReference type="PANTHER" id="PTHR10782">
    <property type="entry name" value="ZINC FINGER MIZ DOMAIN-CONTAINING PROTEIN"/>
    <property type="match status" value="1"/>
</dbReference>
<dbReference type="Proteomes" id="UP000272025">
    <property type="component" value="Unassembled WGS sequence"/>
</dbReference>
<evidence type="ECO:0000256" key="8">
    <source>
        <dbReference type="PROSITE-ProRule" id="PRU00452"/>
    </source>
</evidence>
<keyword evidence="6" id="KW-0833">Ubl conjugation pathway</keyword>
<keyword evidence="7" id="KW-0862">Zinc</keyword>
<dbReference type="GO" id="GO:0016925">
    <property type="term" value="P:protein sumoylation"/>
    <property type="evidence" value="ECO:0007669"/>
    <property type="project" value="UniProtKB-UniPathway"/>
</dbReference>
<evidence type="ECO:0000256" key="5">
    <source>
        <dbReference type="ARBA" id="ARBA00022771"/>
    </source>
</evidence>
<evidence type="ECO:0000256" key="4">
    <source>
        <dbReference type="ARBA" id="ARBA00022723"/>
    </source>
</evidence>
<name>A0A3N2PWE6_SODAK</name>
<feature type="compositionally biased region" description="Polar residues" evidence="9">
    <location>
        <begin position="437"/>
        <end position="453"/>
    </location>
</feature>
<dbReference type="PROSITE" id="PS51466">
    <property type="entry name" value="PINIT"/>
    <property type="match status" value="1"/>
</dbReference>
<dbReference type="GO" id="GO:0008270">
    <property type="term" value="F:zinc ion binding"/>
    <property type="evidence" value="ECO:0007669"/>
    <property type="project" value="UniProtKB-KW"/>
</dbReference>
<evidence type="ECO:0000256" key="2">
    <source>
        <dbReference type="ARBA" id="ARBA00005383"/>
    </source>
</evidence>
<comment type="pathway">
    <text evidence="1">Protein modification; protein sumoylation.</text>
</comment>
<evidence type="ECO:0000256" key="1">
    <source>
        <dbReference type="ARBA" id="ARBA00004718"/>
    </source>
</evidence>
<dbReference type="InterPro" id="IPR013083">
    <property type="entry name" value="Znf_RING/FYVE/PHD"/>
</dbReference>
<evidence type="ECO:0000256" key="9">
    <source>
        <dbReference type="SAM" id="MobiDB-lite"/>
    </source>
</evidence>
<keyword evidence="4" id="KW-0479">Metal-binding</keyword>
<evidence type="ECO:0000313" key="13">
    <source>
        <dbReference type="Proteomes" id="UP000272025"/>
    </source>
</evidence>
<gene>
    <name evidence="12" type="ORF">SODALDRAFT_333441</name>
</gene>
<evidence type="ECO:0000256" key="6">
    <source>
        <dbReference type="ARBA" id="ARBA00022786"/>
    </source>
</evidence>
<dbReference type="AlphaFoldDB" id="A0A3N2PWE6"/>
<dbReference type="OrthoDB" id="28127at2759"/>
<evidence type="ECO:0000256" key="7">
    <source>
        <dbReference type="ARBA" id="ARBA00022833"/>
    </source>
</evidence>
<keyword evidence="5 8" id="KW-0863">Zinc-finger</keyword>
<dbReference type="PROSITE" id="PS51044">
    <property type="entry name" value="ZF_SP_RING"/>
    <property type="match status" value="1"/>
</dbReference>
<evidence type="ECO:0000259" key="11">
    <source>
        <dbReference type="PROSITE" id="PS51466"/>
    </source>
</evidence>
<keyword evidence="13" id="KW-1185">Reference proteome</keyword>
<dbReference type="GO" id="GO:0000785">
    <property type="term" value="C:chromatin"/>
    <property type="evidence" value="ECO:0007669"/>
    <property type="project" value="TreeGrafter"/>
</dbReference>
<dbReference type="GO" id="GO:0061665">
    <property type="term" value="F:SUMO ligase activity"/>
    <property type="evidence" value="ECO:0007669"/>
    <property type="project" value="TreeGrafter"/>
</dbReference>
<dbReference type="InterPro" id="IPR031141">
    <property type="entry name" value="SIZ1/2_SP-RING"/>
</dbReference>
<sequence>MPDIPRGDVASLLKIVQSNTLLNRQLSTICQLNGLTSSGVKANLQGRIVNLIQETVNARDLTRFRQIEQSIKTIRANGTASPAKSAQAYTQTMPSHSHRQQAPYYGLPSPGIHGSSANGYRGTPSQLSLQFKPSPFYEVLQPSIGPVLVCEPMQQHRNVVTIRIRASEHPLLQQASLDTSLRAMVFCAGSKDGVQEIAFPHQSEIKVNGGEIKANLRGLKNKPGSTRPVDITNALRPRPTNYDNTVELIYALTKQPFYVAVYFCKITSVQDLVTRIKSGKRIPKASVIQEITNKAADADIVTTSQVLSLKCPLSYMRLELPCRSLICSHIQCFDATSYLQLQEQGPQWLCPICNKSATFETLAVDEYVKEILTNTSSDLDQVTIEPDAKWRVPTAQNGSAGSRSRSNRFEDDDDDDDDDDLEISEVNVVGGRKMETPSRSLYGSATPTTQGGSSLPRGLGSTSGKRPAQVVVDLTLDSDDEDGPPPTKKHHTAPSTHSMHPRYY</sequence>
<feature type="compositionally biased region" description="Acidic residues" evidence="9">
    <location>
        <begin position="410"/>
        <end position="423"/>
    </location>
</feature>
<dbReference type="InterPro" id="IPR023321">
    <property type="entry name" value="PINIT"/>
</dbReference>
<dbReference type="RefSeq" id="XP_028466620.1">
    <property type="nucleotide sequence ID" value="XM_028611971.1"/>
</dbReference>
<accession>A0A3N2PWE6</accession>
<dbReference type="CDD" id="cd16792">
    <property type="entry name" value="SP-RING_Siz-like"/>
    <property type="match status" value="1"/>
</dbReference>
<dbReference type="STRING" id="1314773.A0A3N2PWE6"/>
<keyword evidence="3" id="KW-0808">Transferase</keyword>
<comment type="similarity">
    <text evidence="2">Belongs to the PIAS family.</text>
</comment>
<dbReference type="Gene3D" id="2.60.120.780">
    <property type="entry name" value="PINIT domain"/>
    <property type="match status" value="1"/>
</dbReference>
<dbReference type="Pfam" id="PF14324">
    <property type="entry name" value="PINIT"/>
    <property type="match status" value="1"/>
</dbReference>
<dbReference type="InterPro" id="IPR038654">
    <property type="entry name" value="PINIT_sf"/>
</dbReference>
<dbReference type="InterPro" id="IPR004181">
    <property type="entry name" value="Znf_MIZ"/>
</dbReference>
<feature type="region of interest" description="Disordered" evidence="9">
    <location>
        <begin position="387"/>
        <end position="504"/>
    </location>
</feature>
<evidence type="ECO:0000313" key="12">
    <source>
        <dbReference type="EMBL" id="ROT38814.1"/>
    </source>
</evidence>
<dbReference type="PANTHER" id="PTHR10782:SF4">
    <property type="entry name" value="TONALLI, ISOFORM E"/>
    <property type="match status" value="1"/>
</dbReference>
<evidence type="ECO:0000256" key="3">
    <source>
        <dbReference type="ARBA" id="ARBA00022679"/>
    </source>
</evidence>
<dbReference type="Pfam" id="PF02891">
    <property type="entry name" value="zf-MIZ"/>
    <property type="match status" value="1"/>
</dbReference>
<dbReference type="Gene3D" id="3.30.40.10">
    <property type="entry name" value="Zinc/RING finger domain, C3HC4 (zinc finger)"/>
    <property type="match status" value="1"/>
</dbReference>
<dbReference type="EMBL" id="ML119055">
    <property type="protein sequence ID" value="ROT38814.1"/>
    <property type="molecule type" value="Genomic_DNA"/>
</dbReference>
<feature type="domain" description="SP-RING-type" evidence="10">
    <location>
        <begin position="296"/>
        <end position="381"/>
    </location>
</feature>
<proteinExistence type="inferred from homology"/>